<gene>
    <name evidence="4" type="ORF">Pma05_56440</name>
</gene>
<reference evidence="4 5" key="1">
    <citation type="submission" date="2021-01" db="EMBL/GenBank/DDBJ databases">
        <title>Whole genome shotgun sequence of Plantactinospora mayteni NBRC 109088.</title>
        <authorList>
            <person name="Komaki H."/>
            <person name="Tamura T."/>
        </authorList>
    </citation>
    <scope>NUCLEOTIDE SEQUENCE [LARGE SCALE GENOMIC DNA]</scope>
    <source>
        <strain evidence="4 5">NBRC 109088</strain>
    </source>
</reference>
<dbReference type="Proteomes" id="UP000621500">
    <property type="component" value="Unassembled WGS sequence"/>
</dbReference>
<feature type="domain" description="Proteinase inhibitor I42 chagasin" evidence="3">
    <location>
        <begin position="20"/>
        <end position="103"/>
    </location>
</feature>
<organism evidence="4 5">
    <name type="scientific">Plantactinospora mayteni</name>
    <dbReference type="NCBI Taxonomy" id="566021"/>
    <lineage>
        <taxon>Bacteria</taxon>
        <taxon>Bacillati</taxon>
        <taxon>Actinomycetota</taxon>
        <taxon>Actinomycetes</taxon>
        <taxon>Micromonosporales</taxon>
        <taxon>Micromonosporaceae</taxon>
        <taxon>Plantactinospora</taxon>
    </lineage>
</organism>
<dbReference type="InterPro" id="IPR052781">
    <property type="entry name" value="Cys_protease_inhibitor_I42"/>
</dbReference>
<dbReference type="PANTHER" id="PTHR36530">
    <property type="entry name" value="INHIBITOR OF CYSTEINE PEPTIDASE"/>
    <property type="match status" value="1"/>
</dbReference>
<name>A0ABQ4EWQ4_9ACTN</name>
<evidence type="ECO:0000256" key="2">
    <source>
        <dbReference type="ARBA" id="ARBA00022704"/>
    </source>
</evidence>
<dbReference type="Gene3D" id="2.60.40.2020">
    <property type="match status" value="1"/>
</dbReference>
<accession>A0ABQ4EWQ4</accession>
<evidence type="ECO:0000313" key="5">
    <source>
        <dbReference type="Proteomes" id="UP000621500"/>
    </source>
</evidence>
<evidence type="ECO:0000313" key="4">
    <source>
        <dbReference type="EMBL" id="GIG99071.1"/>
    </source>
</evidence>
<dbReference type="RefSeq" id="WP_203860473.1">
    <property type="nucleotide sequence ID" value="NZ_BAAAZQ010000009.1"/>
</dbReference>
<dbReference type="PANTHER" id="PTHR36530:SF1">
    <property type="entry name" value="AMOEBIASIN-1"/>
    <property type="match status" value="1"/>
</dbReference>
<dbReference type="Pfam" id="PF09394">
    <property type="entry name" value="Inhibitor_I42"/>
    <property type="match status" value="1"/>
</dbReference>
<comment type="caution">
    <text evidence="4">The sequence shown here is derived from an EMBL/GenBank/DDBJ whole genome shotgun (WGS) entry which is preliminary data.</text>
</comment>
<sequence length="120" mass="12940">MPRLDLTEADGGRSYPAVPGDLVVVQLAETPSSGYRWQLDAVDSDVLAPAGDSFRPEQEGLGGVGTRQLRFTATGAGRTALRLVLLRGWEPGERPARRFEVTIHVTGGRNHGCRTGRVDD</sequence>
<dbReference type="EMBL" id="BONX01000039">
    <property type="protein sequence ID" value="GIG99071.1"/>
    <property type="molecule type" value="Genomic_DNA"/>
</dbReference>
<evidence type="ECO:0000259" key="3">
    <source>
        <dbReference type="Pfam" id="PF09394"/>
    </source>
</evidence>
<dbReference type="InterPro" id="IPR036331">
    <property type="entry name" value="Chagasin-like_sf"/>
</dbReference>
<protein>
    <submittedName>
        <fullName evidence="4">Peptidase inhibitor I42</fullName>
    </submittedName>
</protein>
<evidence type="ECO:0000256" key="1">
    <source>
        <dbReference type="ARBA" id="ARBA00022690"/>
    </source>
</evidence>
<dbReference type="InterPro" id="IPR018990">
    <property type="entry name" value="Prot_inh_I42_chagasin"/>
</dbReference>
<proteinExistence type="predicted"/>
<keyword evidence="5" id="KW-1185">Reference proteome</keyword>
<keyword evidence="1" id="KW-0646">Protease inhibitor</keyword>
<keyword evidence="2" id="KW-0789">Thiol protease inhibitor</keyword>
<dbReference type="SUPFAM" id="SSF141066">
    <property type="entry name" value="ICP-like"/>
    <property type="match status" value="1"/>
</dbReference>